<comment type="catalytic activity">
    <reaction evidence="1">
        <text>ATP + protein L-histidine = ADP + protein N-phospho-L-histidine.</text>
        <dbReference type="EC" id="2.7.13.3"/>
    </reaction>
</comment>
<evidence type="ECO:0000256" key="2">
    <source>
        <dbReference type="ARBA" id="ARBA00004236"/>
    </source>
</evidence>
<keyword evidence="10 11" id="KW-0472">Membrane</keyword>
<protein>
    <recommendedName>
        <fullName evidence="3">histidine kinase</fullName>
        <ecNumber evidence="3">2.7.13.3</ecNumber>
    </recommendedName>
</protein>
<dbReference type="InterPro" id="IPR003660">
    <property type="entry name" value="HAMP_dom"/>
</dbReference>
<dbReference type="Proteomes" id="UP000182126">
    <property type="component" value="Chromosome I"/>
</dbReference>
<dbReference type="GO" id="GO:0000155">
    <property type="term" value="F:phosphorelay sensor kinase activity"/>
    <property type="evidence" value="ECO:0007669"/>
    <property type="project" value="InterPro"/>
</dbReference>
<dbReference type="SMART" id="SM00304">
    <property type="entry name" value="HAMP"/>
    <property type="match status" value="1"/>
</dbReference>
<dbReference type="InterPro" id="IPR050428">
    <property type="entry name" value="TCS_sensor_his_kinase"/>
</dbReference>
<dbReference type="Gene3D" id="6.10.340.10">
    <property type="match status" value="1"/>
</dbReference>
<dbReference type="SMART" id="SM00388">
    <property type="entry name" value="HisKA"/>
    <property type="match status" value="1"/>
</dbReference>
<dbReference type="eggNOG" id="COG2205">
    <property type="taxonomic scope" value="Bacteria"/>
</dbReference>
<gene>
    <name evidence="14" type="ORF">SAMN04489809_1942</name>
</gene>
<dbReference type="InterPro" id="IPR003661">
    <property type="entry name" value="HisK_dim/P_dom"/>
</dbReference>
<feature type="transmembrane region" description="Helical" evidence="11">
    <location>
        <begin position="145"/>
        <end position="167"/>
    </location>
</feature>
<dbReference type="PANTHER" id="PTHR45436:SF5">
    <property type="entry name" value="SENSOR HISTIDINE KINASE TRCS"/>
    <property type="match status" value="1"/>
</dbReference>
<dbReference type="InterPro" id="IPR005467">
    <property type="entry name" value="His_kinase_dom"/>
</dbReference>
<dbReference type="SUPFAM" id="SSF158472">
    <property type="entry name" value="HAMP domain-like"/>
    <property type="match status" value="1"/>
</dbReference>
<evidence type="ECO:0000256" key="9">
    <source>
        <dbReference type="ARBA" id="ARBA00023012"/>
    </source>
</evidence>
<dbReference type="CDD" id="cd00075">
    <property type="entry name" value="HATPase"/>
    <property type="match status" value="1"/>
</dbReference>
<keyword evidence="8 11" id="KW-1133">Transmembrane helix</keyword>
<evidence type="ECO:0000256" key="6">
    <source>
        <dbReference type="ARBA" id="ARBA00022692"/>
    </source>
</evidence>
<sequence>MARRLWRSVRGRTTLGATLVVAVALLLGAFSFYGVLSASIHGSTERAAEQRLEELVSRFDGPGRRGPDQLDDDLVQLLGRDGAVRAASEEAADALGATPLPVDDDPQVVRIDGEPMVVVSEDVEGDQTLVLAVPLDEDAETLSTVATLLVIAVPALLLLVAVTTWLVTGRALRPVTRIRQEVEGITAERLDHRVPVPDTADEIHSLAVTMNGMLDRLDAAATAQRRFVSDASHELRSPLATIRQHAELAQAHPEVTSIDELAEVVSEEGLRLQGIVESLLLLARLDEGVTGSTEPVDLDDLALAEVRRLRATGLDVDGSGIRAARTVGDPRLLGQLLRNLADNAARHSNGRVAIGVEPQAAHVVLTVEDDGAGIPPEERDRIFERFVRLDEARSRDAGGSGLGLAIAHGIATAAHGAITVDTSRWGGARFTVTLPFAGPLS</sequence>
<dbReference type="Pfam" id="PF02518">
    <property type="entry name" value="HATPase_c"/>
    <property type="match status" value="1"/>
</dbReference>
<dbReference type="CDD" id="cd06225">
    <property type="entry name" value="HAMP"/>
    <property type="match status" value="1"/>
</dbReference>
<organism evidence="14 15">
    <name type="scientific">Microbacterium paraoxydans</name>
    <dbReference type="NCBI Taxonomy" id="199592"/>
    <lineage>
        <taxon>Bacteria</taxon>
        <taxon>Bacillati</taxon>
        <taxon>Actinomycetota</taxon>
        <taxon>Actinomycetes</taxon>
        <taxon>Micrococcales</taxon>
        <taxon>Microbacteriaceae</taxon>
        <taxon>Microbacterium</taxon>
    </lineage>
</organism>
<dbReference type="PROSITE" id="PS50885">
    <property type="entry name" value="HAMP"/>
    <property type="match status" value="1"/>
</dbReference>
<evidence type="ECO:0000256" key="5">
    <source>
        <dbReference type="ARBA" id="ARBA00022679"/>
    </source>
</evidence>
<dbReference type="GeneID" id="36300376"/>
<keyword evidence="7 14" id="KW-0418">Kinase</keyword>
<comment type="subcellular location">
    <subcellularLocation>
        <location evidence="2">Cell membrane</location>
    </subcellularLocation>
</comment>
<dbReference type="Gene3D" id="3.30.565.10">
    <property type="entry name" value="Histidine kinase-like ATPase, C-terminal domain"/>
    <property type="match status" value="1"/>
</dbReference>
<reference evidence="14 15" key="1">
    <citation type="submission" date="2016-10" db="EMBL/GenBank/DDBJ databases">
        <authorList>
            <person name="de Groot N.N."/>
        </authorList>
    </citation>
    <scope>NUCLEOTIDE SEQUENCE [LARGE SCALE GENOMIC DNA]</scope>
    <source>
        <strain evidence="14 15">DSM 15019</strain>
    </source>
</reference>
<keyword evidence="5" id="KW-0808">Transferase</keyword>
<dbReference type="EMBL" id="LT629770">
    <property type="protein sequence ID" value="SDS47771.1"/>
    <property type="molecule type" value="Genomic_DNA"/>
</dbReference>
<keyword evidence="4" id="KW-0597">Phosphoprotein</keyword>
<dbReference type="SUPFAM" id="SSF47384">
    <property type="entry name" value="Homodimeric domain of signal transducing histidine kinase"/>
    <property type="match status" value="1"/>
</dbReference>
<dbReference type="PANTHER" id="PTHR45436">
    <property type="entry name" value="SENSOR HISTIDINE KINASE YKOH"/>
    <property type="match status" value="1"/>
</dbReference>
<accession>A0A1H1SIL5</accession>
<name>A0A1H1SIL5_9MICO</name>
<dbReference type="InterPro" id="IPR036890">
    <property type="entry name" value="HATPase_C_sf"/>
</dbReference>
<evidence type="ECO:0000259" key="12">
    <source>
        <dbReference type="PROSITE" id="PS50109"/>
    </source>
</evidence>
<evidence type="ECO:0000313" key="14">
    <source>
        <dbReference type="EMBL" id="SDS47771.1"/>
    </source>
</evidence>
<feature type="domain" description="HAMP" evidence="13">
    <location>
        <begin position="169"/>
        <end position="222"/>
    </location>
</feature>
<dbReference type="InterPro" id="IPR036097">
    <property type="entry name" value="HisK_dim/P_sf"/>
</dbReference>
<dbReference type="CDD" id="cd00082">
    <property type="entry name" value="HisKA"/>
    <property type="match status" value="1"/>
</dbReference>
<dbReference type="Pfam" id="PF00512">
    <property type="entry name" value="HisKA"/>
    <property type="match status" value="1"/>
</dbReference>
<evidence type="ECO:0000256" key="11">
    <source>
        <dbReference type="SAM" id="Phobius"/>
    </source>
</evidence>
<proteinExistence type="predicted"/>
<dbReference type="GO" id="GO:0005886">
    <property type="term" value="C:plasma membrane"/>
    <property type="evidence" value="ECO:0007669"/>
    <property type="project" value="UniProtKB-SubCell"/>
</dbReference>
<dbReference type="Gene3D" id="1.10.287.130">
    <property type="match status" value="1"/>
</dbReference>
<keyword evidence="9" id="KW-0902">Two-component regulatory system</keyword>
<dbReference type="PROSITE" id="PS50109">
    <property type="entry name" value="HIS_KIN"/>
    <property type="match status" value="1"/>
</dbReference>
<evidence type="ECO:0000256" key="8">
    <source>
        <dbReference type="ARBA" id="ARBA00022989"/>
    </source>
</evidence>
<evidence type="ECO:0000256" key="3">
    <source>
        <dbReference type="ARBA" id="ARBA00012438"/>
    </source>
</evidence>
<dbReference type="AlphaFoldDB" id="A0A1H1SIL5"/>
<evidence type="ECO:0000259" key="13">
    <source>
        <dbReference type="PROSITE" id="PS50885"/>
    </source>
</evidence>
<dbReference type="PRINTS" id="PR00344">
    <property type="entry name" value="BCTRLSENSOR"/>
</dbReference>
<evidence type="ECO:0000313" key="15">
    <source>
        <dbReference type="Proteomes" id="UP000182126"/>
    </source>
</evidence>
<dbReference type="SUPFAM" id="SSF55874">
    <property type="entry name" value="ATPase domain of HSP90 chaperone/DNA topoisomerase II/histidine kinase"/>
    <property type="match status" value="1"/>
</dbReference>
<evidence type="ECO:0000256" key="7">
    <source>
        <dbReference type="ARBA" id="ARBA00022777"/>
    </source>
</evidence>
<dbReference type="RefSeq" id="WP_060923442.1">
    <property type="nucleotide sequence ID" value="NZ_CBDRLI010000001.1"/>
</dbReference>
<keyword evidence="6 11" id="KW-0812">Transmembrane</keyword>
<dbReference type="Pfam" id="PF00672">
    <property type="entry name" value="HAMP"/>
    <property type="match status" value="1"/>
</dbReference>
<dbReference type="InterPro" id="IPR003594">
    <property type="entry name" value="HATPase_dom"/>
</dbReference>
<evidence type="ECO:0000256" key="10">
    <source>
        <dbReference type="ARBA" id="ARBA00023136"/>
    </source>
</evidence>
<feature type="domain" description="Histidine kinase" evidence="12">
    <location>
        <begin position="230"/>
        <end position="438"/>
    </location>
</feature>
<evidence type="ECO:0000256" key="4">
    <source>
        <dbReference type="ARBA" id="ARBA00022553"/>
    </source>
</evidence>
<evidence type="ECO:0000256" key="1">
    <source>
        <dbReference type="ARBA" id="ARBA00000085"/>
    </source>
</evidence>
<dbReference type="EC" id="2.7.13.3" evidence="3"/>
<dbReference type="SMART" id="SM00387">
    <property type="entry name" value="HATPase_c"/>
    <property type="match status" value="1"/>
</dbReference>
<dbReference type="InterPro" id="IPR004358">
    <property type="entry name" value="Sig_transdc_His_kin-like_C"/>
</dbReference>